<feature type="chain" id="PRO_5018667429" description="Chemokine interleukin-8-like domain-containing protein" evidence="1">
    <location>
        <begin position="23"/>
        <end position="121"/>
    </location>
</feature>
<evidence type="ECO:0000313" key="2">
    <source>
        <dbReference type="Ensembl" id="ENSFHEP00000016766.1"/>
    </source>
</evidence>
<accession>A0A3Q2PT69</accession>
<reference evidence="2" key="1">
    <citation type="submission" date="2025-08" db="UniProtKB">
        <authorList>
            <consortium name="Ensembl"/>
        </authorList>
    </citation>
    <scope>IDENTIFICATION</scope>
</reference>
<evidence type="ECO:0000256" key="1">
    <source>
        <dbReference type="SAM" id="SignalP"/>
    </source>
</evidence>
<dbReference type="Ensembl" id="ENSFHET00000025318.1">
    <property type="protein sequence ID" value="ENSFHEP00000016766.1"/>
    <property type="gene ID" value="ENSFHEG00000018466.1"/>
</dbReference>
<reference evidence="2" key="2">
    <citation type="submission" date="2025-09" db="UniProtKB">
        <authorList>
            <consortium name="Ensembl"/>
        </authorList>
    </citation>
    <scope>IDENTIFICATION</scope>
</reference>
<dbReference type="AlphaFoldDB" id="A0A3Q2PT69"/>
<feature type="signal peptide" evidence="1">
    <location>
        <begin position="1"/>
        <end position="22"/>
    </location>
</feature>
<name>A0A3Q2PT69_FUNHE</name>
<proteinExistence type="predicted"/>
<protein>
    <recommendedName>
        <fullName evidence="4">Chemokine interleukin-8-like domain-containing protein</fullName>
    </recommendedName>
</protein>
<sequence>MDPKVIFLVVCLSFLAVTFTDAGIPKCCIRTRNLNPRKLWKIQRLDRQYSSGACDIDALVRMKHFLQQLKFRLKERSKTATQMRCEVNNLSNVCIIIIECTINLFIHCAVQLNVNLLPIIL</sequence>
<evidence type="ECO:0000313" key="3">
    <source>
        <dbReference type="Proteomes" id="UP000265000"/>
    </source>
</evidence>
<dbReference type="Proteomes" id="UP000265000">
    <property type="component" value="Unplaced"/>
</dbReference>
<evidence type="ECO:0008006" key="4">
    <source>
        <dbReference type="Google" id="ProtNLM"/>
    </source>
</evidence>
<keyword evidence="1" id="KW-0732">Signal</keyword>
<keyword evidence="3" id="KW-1185">Reference proteome</keyword>
<organism evidence="2 3">
    <name type="scientific">Fundulus heteroclitus</name>
    <name type="common">Killifish</name>
    <name type="synonym">Mummichog</name>
    <dbReference type="NCBI Taxonomy" id="8078"/>
    <lineage>
        <taxon>Eukaryota</taxon>
        <taxon>Metazoa</taxon>
        <taxon>Chordata</taxon>
        <taxon>Craniata</taxon>
        <taxon>Vertebrata</taxon>
        <taxon>Euteleostomi</taxon>
        <taxon>Actinopterygii</taxon>
        <taxon>Neopterygii</taxon>
        <taxon>Teleostei</taxon>
        <taxon>Neoteleostei</taxon>
        <taxon>Acanthomorphata</taxon>
        <taxon>Ovalentaria</taxon>
        <taxon>Atherinomorphae</taxon>
        <taxon>Cyprinodontiformes</taxon>
        <taxon>Fundulidae</taxon>
        <taxon>Fundulus</taxon>
    </lineage>
</organism>
<dbReference type="GeneTree" id="ENSGT01130000278609"/>